<protein>
    <submittedName>
        <fullName evidence="3">Plasmid partitioning protein RepB</fullName>
    </submittedName>
</protein>
<dbReference type="SMART" id="SM00470">
    <property type="entry name" value="ParB"/>
    <property type="match status" value="1"/>
</dbReference>
<dbReference type="GO" id="GO:0003677">
    <property type="term" value="F:DNA binding"/>
    <property type="evidence" value="ECO:0007669"/>
    <property type="project" value="InterPro"/>
</dbReference>
<dbReference type="InterPro" id="IPR011111">
    <property type="entry name" value="Plasmid_RepB"/>
</dbReference>
<name>A0A101KT64_RHILI</name>
<dbReference type="GO" id="GO:0007059">
    <property type="term" value="P:chromosome segregation"/>
    <property type="evidence" value="ECO:0007669"/>
    <property type="project" value="TreeGrafter"/>
</dbReference>
<dbReference type="InterPro" id="IPR003115">
    <property type="entry name" value="ParB_N"/>
</dbReference>
<dbReference type="NCBIfam" id="TIGR00180">
    <property type="entry name" value="parB_part"/>
    <property type="match status" value="1"/>
</dbReference>
<dbReference type="InterPro" id="IPR050336">
    <property type="entry name" value="Chromosome_partition/occlusion"/>
</dbReference>
<dbReference type="InterPro" id="IPR037972">
    <property type="entry name" value="RepB_N"/>
</dbReference>
<dbReference type="Proteomes" id="UP000053176">
    <property type="component" value="Unassembled WGS sequence"/>
</dbReference>
<gene>
    <name evidence="3" type="ORF">AU467_22755</name>
</gene>
<dbReference type="PANTHER" id="PTHR33375">
    <property type="entry name" value="CHROMOSOME-PARTITIONING PROTEIN PARB-RELATED"/>
    <property type="match status" value="1"/>
</dbReference>
<dbReference type="Gene3D" id="3.90.1530.30">
    <property type="match status" value="1"/>
</dbReference>
<evidence type="ECO:0000259" key="2">
    <source>
        <dbReference type="SMART" id="SM00470"/>
    </source>
</evidence>
<dbReference type="InterPro" id="IPR036086">
    <property type="entry name" value="ParB/Sulfiredoxin_sf"/>
</dbReference>
<dbReference type="EMBL" id="LPWA01000107">
    <property type="protein sequence ID" value="KUM26354.1"/>
    <property type="molecule type" value="Genomic_DNA"/>
</dbReference>
<comment type="caution">
    <text evidence="3">The sequence shown here is derived from an EMBL/GenBank/DDBJ whole genome shotgun (WGS) entry which is preliminary data.</text>
</comment>
<dbReference type="Gene3D" id="1.10.10.2830">
    <property type="match status" value="1"/>
</dbReference>
<organism evidence="3 4">
    <name type="scientific">Rhizobium loti</name>
    <name type="common">Mesorhizobium loti</name>
    <dbReference type="NCBI Taxonomy" id="381"/>
    <lineage>
        <taxon>Bacteria</taxon>
        <taxon>Pseudomonadati</taxon>
        <taxon>Pseudomonadota</taxon>
        <taxon>Alphaproteobacteria</taxon>
        <taxon>Hyphomicrobiales</taxon>
        <taxon>Phyllobacteriaceae</taxon>
        <taxon>Mesorhizobium</taxon>
    </lineage>
</organism>
<dbReference type="GO" id="GO:0005694">
    <property type="term" value="C:chromosome"/>
    <property type="evidence" value="ECO:0007669"/>
    <property type="project" value="TreeGrafter"/>
</dbReference>
<proteinExistence type="inferred from homology"/>
<dbReference type="SUPFAM" id="SSF110849">
    <property type="entry name" value="ParB/Sulfiredoxin"/>
    <property type="match status" value="1"/>
</dbReference>
<dbReference type="Pfam" id="PF02195">
    <property type="entry name" value="ParB_N"/>
    <property type="match status" value="1"/>
</dbReference>
<comment type="similarity">
    <text evidence="1">Belongs to the ParB family.</text>
</comment>
<reference evidence="3 4" key="1">
    <citation type="submission" date="2015-12" db="EMBL/GenBank/DDBJ databases">
        <title>Draft genome sequence of Mesorhizobium sp. UFLA 01-765, a multitolerant efficient symbiont and plant-growth promoting strain isolated from Zn-mining soil using Leucaena leucocephala as a trap plant.</title>
        <authorList>
            <person name="Rangel W.M."/>
            <person name="Thijs S."/>
            <person name="Longatti S.M."/>
            <person name="Moreira F.M."/>
            <person name="Weyens N."/>
            <person name="Vangronsveld J."/>
            <person name="Van Hamme J.D."/>
            <person name="Bottos E.M."/>
            <person name="Rineau F."/>
        </authorList>
    </citation>
    <scope>NUCLEOTIDE SEQUENCE [LARGE SCALE GENOMIC DNA]</scope>
    <source>
        <strain evidence="3 4">UFLA 01-765</strain>
    </source>
</reference>
<evidence type="ECO:0000313" key="4">
    <source>
        <dbReference type="Proteomes" id="UP000053176"/>
    </source>
</evidence>
<dbReference type="AlphaFoldDB" id="A0A101KT64"/>
<accession>A0A101KT64</accession>
<dbReference type="Pfam" id="PF07506">
    <property type="entry name" value="RepB"/>
    <property type="match status" value="1"/>
</dbReference>
<evidence type="ECO:0000256" key="1">
    <source>
        <dbReference type="ARBA" id="ARBA00006295"/>
    </source>
</evidence>
<dbReference type="PANTHER" id="PTHR33375:SF1">
    <property type="entry name" value="CHROMOSOME-PARTITIONING PROTEIN PARB-RELATED"/>
    <property type="match status" value="1"/>
</dbReference>
<dbReference type="NCBIfam" id="TIGR03454">
    <property type="entry name" value="partition_RepB"/>
    <property type="match status" value="1"/>
</dbReference>
<feature type="domain" description="ParB-like N-terminal" evidence="2">
    <location>
        <begin position="60"/>
        <end position="151"/>
    </location>
</feature>
<dbReference type="CDD" id="cd16405">
    <property type="entry name" value="RepB_like_N"/>
    <property type="match status" value="1"/>
</dbReference>
<dbReference type="SUPFAM" id="SSF109709">
    <property type="entry name" value="KorB DNA-binding domain-like"/>
    <property type="match status" value="1"/>
</dbReference>
<sequence length="330" mass="36172">MARKDLLASVTASLAHVAPSHPASHTRSEYAKRGASRSMMQSLDELAENSVRMLDGETVVAIDPKDLDGSFVADRIGEDDQEYLQLREAIRTSGQSTPILVRPHPTEAGRYMIVFGHRRAKIARDLGLNVRAVVKPLADIEHVIAQGQENTARADLSFIEKSLFARKLIQSGMTKETVKSAITVDDTLLSRMLSVADTVPEAVLNAVGAAKGVGRDRWEELKKLIQIPANSTKAIEYVTSGSFAAAPSKDESFNLLLGHLKSNKKPKNAKVVSPSKEWAPRDKSVRVVTRLKPKGFSLDLADREARPFGEWISNNLDSLYGAYRNTKTGD</sequence>
<dbReference type="OrthoDB" id="7908920at2"/>
<dbReference type="InterPro" id="IPR004437">
    <property type="entry name" value="ParB/RepB/Spo0J"/>
</dbReference>
<dbReference type="InterPro" id="IPR017819">
    <property type="entry name" value="Plasmid_partition_RepB"/>
</dbReference>
<evidence type="ECO:0000313" key="3">
    <source>
        <dbReference type="EMBL" id="KUM26354.1"/>
    </source>
</evidence>